<sequence>MALEALSSPISAAPLLHNDRAEDRYLGPWVKSKRSKRPRLHNPAAEEEYLALCLLMLGQGGATPTTNTENQPPLTPFSQTLPYKCTLCHKAFPSYQALGGHKASHRRPIGPEEQSFATTTTSTIMTNSKTSSLNPSCKTHKCGICHRTFQSGQALGGHKRCHYDGVITLSHSHRSFDLNFPALPEF</sequence>
<evidence type="ECO:0000256" key="1">
    <source>
        <dbReference type="ARBA" id="ARBA00022723"/>
    </source>
</evidence>
<evidence type="ECO:0000256" key="2">
    <source>
        <dbReference type="ARBA" id="ARBA00022737"/>
    </source>
</evidence>
<reference evidence="9" key="1">
    <citation type="journal article" date="2014" name="BMC Plant Biol.">
        <title>Identification of potential transcriptional regulators of actinorhizal symbioses in Casuarina glauca and Alnus glutinosa.</title>
        <authorList>
            <person name="Diedhiou I."/>
            <person name="Tromas A."/>
            <person name="Cissoko M."/>
            <person name="Gray K."/>
            <person name="Parizot B."/>
            <person name="Crabos A."/>
            <person name="Alloisio N."/>
            <person name="Fournier P."/>
            <person name="Carro L."/>
            <person name="Svistoonoff S."/>
            <person name="Gherbi H."/>
            <person name="Hocher V."/>
            <person name="Diouf D."/>
            <person name="Laplaze L."/>
            <person name="Champion A."/>
        </authorList>
    </citation>
    <scope>NUCLEOTIDE SEQUENCE</scope>
</reference>
<dbReference type="InterPro" id="IPR013087">
    <property type="entry name" value="Znf_C2H2_type"/>
</dbReference>
<evidence type="ECO:0000313" key="9">
    <source>
        <dbReference type="EMBL" id="AIZ96030.1"/>
    </source>
</evidence>
<evidence type="ECO:0000256" key="3">
    <source>
        <dbReference type="ARBA" id="ARBA00022771"/>
    </source>
</evidence>
<dbReference type="SMART" id="SM00355">
    <property type="entry name" value="ZnF_C2H2"/>
    <property type="match status" value="2"/>
</dbReference>
<keyword evidence="1" id="KW-0479">Metal-binding</keyword>
<keyword evidence="4" id="KW-0862">Zinc</keyword>
<dbReference type="PANTHER" id="PTHR45988:SF90">
    <property type="entry name" value="ZINC FINGER PROTEIN ZAT10-LIKE"/>
    <property type="match status" value="1"/>
</dbReference>
<evidence type="ECO:0000256" key="4">
    <source>
        <dbReference type="ARBA" id="ARBA00022833"/>
    </source>
</evidence>
<dbReference type="GO" id="GO:0005634">
    <property type="term" value="C:nucleus"/>
    <property type="evidence" value="ECO:0007669"/>
    <property type="project" value="TreeGrafter"/>
</dbReference>
<dbReference type="PROSITE" id="PS00028">
    <property type="entry name" value="ZINC_FINGER_C2H2_1"/>
    <property type="match status" value="2"/>
</dbReference>
<dbReference type="AlphaFoldDB" id="A0A0A7NS91"/>
<dbReference type="Gene3D" id="3.30.160.60">
    <property type="entry name" value="Classic Zinc Finger"/>
    <property type="match status" value="1"/>
</dbReference>
<keyword evidence="2" id="KW-0677">Repeat</keyword>
<dbReference type="InterPro" id="IPR036236">
    <property type="entry name" value="Znf_C2H2_sf"/>
</dbReference>
<dbReference type="GO" id="GO:0003700">
    <property type="term" value="F:DNA-binding transcription factor activity"/>
    <property type="evidence" value="ECO:0007669"/>
    <property type="project" value="InterPro"/>
</dbReference>
<evidence type="ECO:0000259" key="8">
    <source>
        <dbReference type="PROSITE" id="PS50157"/>
    </source>
</evidence>
<protein>
    <submittedName>
        <fullName evidence="9">Transcription factor ZF1</fullName>
    </submittedName>
</protein>
<dbReference type="GO" id="GO:0000976">
    <property type="term" value="F:transcription cis-regulatory region binding"/>
    <property type="evidence" value="ECO:0007669"/>
    <property type="project" value="TreeGrafter"/>
</dbReference>
<organism evidence="9">
    <name type="scientific">Casuarina glauca</name>
    <name type="common">Swamp oak</name>
    <dbReference type="NCBI Taxonomy" id="3522"/>
    <lineage>
        <taxon>Eukaryota</taxon>
        <taxon>Viridiplantae</taxon>
        <taxon>Streptophyta</taxon>
        <taxon>Embryophyta</taxon>
        <taxon>Tracheophyta</taxon>
        <taxon>Spermatophyta</taxon>
        <taxon>Magnoliopsida</taxon>
        <taxon>eudicotyledons</taxon>
        <taxon>Gunneridae</taxon>
        <taxon>Pentapetalae</taxon>
        <taxon>rosids</taxon>
        <taxon>fabids</taxon>
        <taxon>Fagales</taxon>
        <taxon>Casuarinaceae</taxon>
        <taxon>Casuarina</taxon>
    </lineage>
</organism>
<dbReference type="Pfam" id="PF13912">
    <property type="entry name" value="zf-C2H2_6"/>
    <property type="match status" value="2"/>
</dbReference>
<dbReference type="PROSITE" id="PS50157">
    <property type="entry name" value="ZINC_FINGER_C2H2_2"/>
    <property type="match status" value="2"/>
</dbReference>
<evidence type="ECO:0000256" key="6">
    <source>
        <dbReference type="ARBA" id="ARBA00023163"/>
    </source>
</evidence>
<dbReference type="PANTHER" id="PTHR45988">
    <property type="entry name" value="C2H2 TYPE ZINC FINGER TRANSCRIPTION FACTOR FAMILY-RELATED"/>
    <property type="match status" value="1"/>
</dbReference>
<accession>A0A0A7NS91</accession>
<evidence type="ECO:0000256" key="7">
    <source>
        <dbReference type="PROSITE-ProRule" id="PRU00042"/>
    </source>
</evidence>
<dbReference type="InterPro" id="IPR044653">
    <property type="entry name" value="AZF1/2/3-like"/>
</dbReference>
<dbReference type="EMBL" id="KM587112">
    <property type="protein sequence ID" value="AIZ96030.1"/>
    <property type="molecule type" value="mRNA"/>
</dbReference>
<proteinExistence type="evidence at transcript level"/>
<name>A0A0A7NS91_CASGL</name>
<dbReference type="GO" id="GO:0008270">
    <property type="term" value="F:zinc ion binding"/>
    <property type="evidence" value="ECO:0007669"/>
    <property type="project" value="UniProtKB-KW"/>
</dbReference>
<keyword evidence="6" id="KW-0804">Transcription</keyword>
<dbReference type="SUPFAM" id="SSF57667">
    <property type="entry name" value="beta-beta-alpha zinc fingers"/>
    <property type="match status" value="1"/>
</dbReference>
<feature type="domain" description="C2H2-type" evidence="8">
    <location>
        <begin position="83"/>
        <end position="105"/>
    </location>
</feature>
<evidence type="ECO:0000256" key="5">
    <source>
        <dbReference type="ARBA" id="ARBA00023015"/>
    </source>
</evidence>
<keyword evidence="5" id="KW-0805">Transcription regulation</keyword>
<keyword evidence="3 7" id="KW-0863">Zinc-finger</keyword>
<feature type="domain" description="C2H2-type" evidence="8">
    <location>
        <begin position="140"/>
        <end position="162"/>
    </location>
</feature>